<proteinExistence type="predicted"/>
<sequence length="100" mass="10727">MRHTLGIAGALAVAGLVGLTGCDVRKTQEGHVQAPKYEVEKKQSGEVQLPKYDVTAPDVKVGSTQKEVTVPKVETEKKTIDVPSVDITTARDKEKQKQGG</sequence>
<reference evidence="1 2" key="1">
    <citation type="submission" date="2020-10" db="EMBL/GenBank/DDBJ databases">
        <title>Draft genome of Ramlibacter aquaticus LMG 30558.</title>
        <authorList>
            <person name="Props R."/>
        </authorList>
    </citation>
    <scope>NUCLEOTIDE SEQUENCE [LARGE SCALE GENOMIC DNA]</scope>
    <source>
        <strain evidence="1 2">LMG 30558</strain>
    </source>
</reference>
<name>A0ABR9SDZ8_9BURK</name>
<dbReference type="Proteomes" id="UP000715965">
    <property type="component" value="Unassembled WGS sequence"/>
</dbReference>
<keyword evidence="2" id="KW-1185">Reference proteome</keyword>
<dbReference type="EMBL" id="JADDOJ010000026">
    <property type="protein sequence ID" value="MBE7940583.1"/>
    <property type="molecule type" value="Genomic_DNA"/>
</dbReference>
<dbReference type="RefSeq" id="WP_193780122.1">
    <property type="nucleotide sequence ID" value="NZ_JADDOJ010000026.1"/>
</dbReference>
<gene>
    <name evidence="1" type="ORF">IM725_08375</name>
</gene>
<dbReference type="PROSITE" id="PS51257">
    <property type="entry name" value="PROKAR_LIPOPROTEIN"/>
    <property type="match status" value="1"/>
</dbReference>
<organism evidence="1 2">
    <name type="scientific">Ramlibacter aquaticus</name>
    <dbReference type="NCBI Taxonomy" id="2780094"/>
    <lineage>
        <taxon>Bacteria</taxon>
        <taxon>Pseudomonadati</taxon>
        <taxon>Pseudomonadota</taxon>
        <taxon>Betaproteobacteria</taxon>
        <taxon>Burkholderiales</taxon>
        <taxon>Comamonadaceae</taxon>
        <taxon>Ramlibacter</taxon>
    </lineage>
</organism>
<comment type="caution">
    <text evidence="1">The sequence shown here is derived from an EMBL/GenBank/DDBJ whole genome shotgun (WGS) entry which is preliminary data.</text>
</comment>
<accession>A0ABR9SDZ8</accession>
<protein>
    <submittedName>
        <fullName evidence="1">Uncharacterized protein</fullName>
    </submittedName>
</protein>
<evidence type="ECO:0000313" key="2">
    <source>
        <dbReference type="Proteomes" id="UP000715965"/>
    </source>
</evidence>
<evidence type="ECO:0000313" key="1">
    <source>
        <dbReference type="EMBL" id="MBE7940583.1"/>
    </source>
</evidence>